<comment type="caution">
    <text evidence="2">The sequence shown here is derived from an EMBL/GenBank/DDBJ whole genome shotgun (WGS) entry which is preliminary data.</text>
</comment>
<keyword evidence="1" id="KW-1133">Transmembrane helix</keyword>
<organism evidence="2 3">
    <name type="scientific">Cereibacter azotoformans</name>
    <dbReference type="NCBI Taxonomy" id="43057"/>
    <lineage>
        <taxon>Bacteria</taxon>
        <taxon>Pseudomonadati</taxon>
        <taxon>Pseudomonadota</taxon>
        <taxon>Alphaproteobacteria</taxon>
        <taxon>Rhodobacterales</taxon>
        <taxon>Paracoccaceae</taxon>
        <taxon>Cereibacter</taxon>
    </lineage>
</organism>
<gene>
    <name evidence="2" type="ORF">C8J28_10899</name>
</gene>
<protein>
    <recommendedName>
        <fullName evidence="4">Cation/multidrug efflux pump</fullName>
    </recommendedName>
</protein>
<keyword evidence="1" id="KW-0812">Transmembrane</keyword>
<dbReference type="OrthoDB" id="7632202at2"/>
<evidence type="ECO:0000313" key="2">
    <source>
        <dbReference type="EMBL" id="PTR18378.1"/>
    </source>
</evidence>
<sequence>MILGFLRVALIGAVVLTVFYVLLSIYSRSLRREALEKEYDEGYGDGPREAYIEAGMKKYEKGLRKKLILLVYIIPAIIFTVVFWTLNYS</sequence>
<proteinExistence type="predicted"/>
<evidence type="ECO:0008006" key="4">
    <source>
        <dbReference type="Google" id="ProtNLM"/>
    </source>
</evidence>
<feature type="transmembrane region" description="Helical" evidence="1">
    <location>
        <begin position="6"/>
        <end position="26"/>
    </location>
</feature>
<evidence type="ECO:0000313" key="3">
    <source>
        <dbReference type="Proteomes" id="UP000244060"/>
    </source>
</evidence>
<keyword evidence="3" id="KW-1185">Reference proteome</keyword>
<dbReference type="RefSeq" id="WP_011909450.1">
    <property type="nucleotide sequence ID" value="NZ_CP089965.1"/>
</dbReference>
<name>A0A2T5K7N7_9RHOB</name>
<dbReference type="Proteomes" id="UP000244060">
    <property type="component" value="Unassembled WGS sequence"/>
</dbReference>
<reference evidence="2 3" key="1">
    <citation type="submission" date="2018-04" db="EMBL/GenBank/DDBJ databases">
        <title>Genomic Encyclopedia of Type Strains, Phase III (KMG-III): the genomes of soil and plant-associated and newly described type strains.</title>
        <authorList>
            <person name="Whitman W."/>
        </authorList>
    </citation>
    <scope>NUCLEOTIDE SEQUENCE [LARGE SCALE GENOMIC DNA]</scope>
    <source>
        <strain evidence="2 3">KA25</strain>
    </source>
</reference>
<feature type="transmembrane region" description="Helical" evidence="1">
    <location>
        <begin position="67"/>
        <end position="86"/>
    </location>
</feature>
<keyword evidence="1" id="KW-0472">Membrane</keyword>
<accession>A0A2T5K7N7</accession>
<dbReference type="AlphaFoldDB" id="A0A2T5K7N7"/>
<evidence type="ECO:0000256" key="1">
    <source>
        <dbReference type="SAM" id="Phobius"/>
    </source>
</evidence>
<dbReference type="EMBL" id="QAOT01000008">
    <property type="protein sequence ID" value="PTR18378.1"/>
    <property type="molecule type" value="Genomic_DNA"/>
</dbReference>